<evidence type="ECO:0000313" key="14">
    <source>
        <dbReference type="Proteomes" id="UP001146793"/>
    </source>
</evidence>
<dbReference type="PROSITE" id="PS51882">
    <property type="entry name" value="G_ALPHA"/>
    <property type="match status" value="1"/>
</dbReference>
<evidence type="ECO:0000256" key="8">
    <source>
        <dbReference type="ARBA" id="ARBA00023288"/>
    </source>
</evidence>
<reference evidence="13" key="1">
    <citation type="submission" date="2022-08" db="EMBL/GenBank/DDBJ databases">
        <title>Novel sulfate-reducing endosymbionts in the free-living metamonad Anaeramoeba.</title>
        <authorList>
            <person name="Jerlstrom-Hultqvist J."/>
            <person name="Cepicka I."/>
            <person name="Gallot-Lavallee L."/>
            <person name="Salas-Leiva D."/>
            <person name="Curtis B.A."/>
            <person name="Zahonova K."/>
            <person name="Pipaliya S."/>
            <person name="Dacks J."/>
            <person name="Roger A.J."/>
        </authorList>
    </citation>
    <scope>NUCLEOTIDE SEQUENCE</scope>
    <source>
        <strain evidence="13">Schooner1</strain>
    </source>
</reference>
<evidence type="ECO:0000256" key="3">
    <source>
        <dbReference type="ARBA" id="ARBA00022741"/>
    </source>
</evidence>
<feature type="binding site" evidence="9">
    <location>
        <begin position="267"/>
        <end position="270"/>
    </location>
    <ligand>
        <name>GTP</name>
        <dbReference type="ChEBI" id="CHEBI:37565"/>
    </ligand>
</feature>
<dbReference type="CDD" id="cd00066">
    <property type="entry name" value="G-alpha"/>
    <property type="match status" value="1"/>
</dbReference>
<dbReference type="Gene3D" id="3.40.50.300">
    <property type="entry name" value="P-loop containing nucleotide triphosphate hydrolases"/>
    <property type="match status" value="1"/>
</dbReference>
<name>A0AAV8AFF0_9EUKA</name>
<keyword evidence="7" id="KW-0807">Transducer</keyword>
<feature type="binding site" evidence="9">
    <location>
        <position position="324"/>
    </location>
    <ligand>
        <name>GTP</name>
        <dbReference type="ChEBI" id="CHEBI:37565"/>
    </ligand>
</feature>
<dbReference type="GO" id="GO:0003924">
    <property type="term" value="F:GTPase activity"/>
    <property type="evidence" value="ECO:0007669"/>
    <property type="project" value="InterPro"/>
</dbReference>
<dbReference type="InterPro" id="IPR001019">
    <property type="entry name" value="Gprotein_alpha_su"/>
</dbReference>
<keyword evidence="3 9" id="KW-0547">Nucleotide-binding</keyword>
<evidence type="ECO:0000256" key="7">
    <source>
        <dbReference type="ARBA" id="ARBA00023224"/>
    </source>
</evidence>
<keyword evidence="8" id="KW-0449">Lipoprotein</keyword>
<evidence type="ECO:0000256" key="4">
    <source>
        <dbReference type="ARBA" id="ARBA00022842"/>
    </source>
</evidence>
<dbReference type="GO" id="GO:0046872">
    <property type="term" value="F:metal ion binding"/>
    <property type="evidence" value="ECO:0007669"/>
    <property type="project" value="UniProtKB-KW"/>
</dbReference>
<feature type="binding site" evidence="10">
    <location>
        <position position="47"/>
    </location>
    <ligand>
        <name>Mg(2+)</name>
        <dbReference type="ChEBI" id="CHEBI:18420"/>
    </ligand>
</feature>
<dbReference type="PANTHER" id="PTHR10218:SF362">
    <property type="entry name" value="G PROTEIN ALPHA O SUBUNIT"/>
    <property type="match status" value="1"/>
</dbReference>
<feature type="binding site" evidence="9">
    <location>
        <begin position="173"/>
        <end position="179"/>
    </location>
    <ligand>
        <name>GTP</name>
        <dbReference type="ChEBI" id="CHEBI:37565"/>
    </ligand>
</feature>
<dbReference type="PRINTS" id="PR00318">
    <property type="entry name" value="GPROTEINA"/>
</dbReference>
<keyword evidence="4 10" id="KW-0460">Magnesium</keyword>
<sequence>MGGSKSKEKQKEAKRNKQIEKQFREEKKSLDKQVKILLLGTGDSGKSTIVKQMQILYKGGFQEKEIEQYRKAIRTQIKGYIKVLIRACHESGFNLLEENQILAEDYIRTVKKNEPEITEQNKKDILKLWADPALKKAYKIHDQFQLPNVAKYFLDKTEEIAKEDFTPNEKDILNCRISTIGVKEIQFQVKDDDWRLVDVGGQRSERRKWIHQFDDIDMLIFVIAISEYNLSLYEEQTVNRMHESLSVFQKTVKNGFLKKKNIVLLFNKVDLFKEKIKKIPLTVCFPEYDDKQNFEKCGEYIQNKFKKSVKKSKGRSIKCHYTCATDTNLMKNVIEEVMHSVTAGQIKVFF</sequence>
<reference evidence="12" key="2">
    <citation type="submission" date="2022-08" db="EMBL/GenBank/DDBJ databases">
        <title>Novel sulphate-reducing endosymbionts in the free-living metamonad Anaeramoeba.</title>
        <authorList>
            <person name="Jerlstrom-Hultqvist J."/>
            <person name="Cepicka I."/>
            <person name="Gallot-Lavallee L."/>
            <person name="Salas-Leiva D."/>
            <person name="Curtis B.A."/>
            <person name="Zahonova K."/>
            <person name="Pipaliya S."/>
            <person name="Dacks J."/>
            <person name="Roger A.J."/>
        </authorList>
    </citation>
    <scope>NUCLEOTIDE SEQUENCE</scope>
    <source>
        <strain evidence="12">Busselton2</strain>
    </source>
</reference>
<keyword evidence="6" id="KW-0564">Palmitate</keyword>
<dbReference type="EMBL" id="JANTQA010000012">
    <property type="protein sequence ID" value="KAJ3450924.1"/>
    <property type="molecule type" value="Genomic_DNA"/>
</dbReference>
<feature type="binding site" evidence="9">
    <location>
        <begin position="198"/>
        <end position="202"/>
    </location>
    <ligand>
        <name>GTP</name>
        <dbReference type="ChEBI" id="CHEBI:37565"/>
    </ligand>
</feature>
<keyword evidence="1" id="KW-0519">Myristate</keyword>
<dbReference type="SMART" id="SM00275">
    <property type="entry name" value="G_alpha"/>
    <property type="match status" value="1"/>
</dbReference>
<feature type="region of interest" description="Disordered" evidence="11">
    <location>
        <begin position="1"/>
        <end position="28"/>
    </location>
</feature>
<evidence type="ECO:0000256" key="9">
    <source>
        <dbReference type="PIRSR" id="PIRSR601019-1"/>
    </source>
</evidence>
<dbReference type="EMBL" id="JAOAOG010000064">
    <property type="protein sequence ID" value="KAJ6251280.1"/>
    <property type="molecule type" value="Genomic_DNA"/>
</dbReference>
<feature type="binding site" evidence="10">
    <location>
        <position position="179"/>
    </location>
    <ligand>
        <name>Mg(2+)</name>
        <dbReference type="ChEBI" id="CHEBI:18420"/>
    </ligand>
</feature>
<dbReference type="Proteomes" id="UP001150062">
    <property type="component" value="Unassembled WGS sequence"/>
</dbReference>
<dbReference type="GO" id="GO:0005737">
    <property type="term" value="C:cytoplasm"/>
    <property type="evidence" value="ECO:0007669"/>
    <property type="project" value="TreeGrafter"/>
</dbReference>
<gene>
    <name evidence="12" type="ORF">M0812_07118</name>
    <name evidence="13" type="ORF">M0813_15186</name>
</gene>
<keyword evidence="15" id="KW-1185">Reference proteome</keyword>
<dbReference type="Proteomes" id="UP001146793">
    <property type="component" value="Unassembled WGS sequence"/>
</dbReference>
<accession>A0AAV8AFF0</accession>
<dbReference type="AlphaFoldDB" id="A0AAV8AFF0"/>
<protein>
    <submittedName>
        <fullName evidence="12">Guanine nucleotide-binding protein g(O) subunit alpha</fullName>
    </submittedName>
</protein>
<dbReference type="InterPro" id="IPR011025">
    <property type="entry name" value="GproteinA_insert"/>
</dbReference>
<evidence type="ECO:0000256" key="1">
    <source>
        <dbReference type="ARBA" id="ARBA00022707"/>
    </source>
</evidence>
<evidence type="ECO:0000313" key="13">
    <source>
        <dbReference type="EMBL" id="KAJ6251280.1"/>
    </source>
</evidence>
<dbReference type="GO" id="GO:0007188">
    <property type="term" value="P:adenylate cyclase-modulating G protein-coupled receptor signaling pathway"/>
    <property type="evidence" value="ECO:0007669"/>
    <property type="project" value="TreeGrafter"/>
</dbReference>
<organism evidence="12 14">
    <name type="scientific">Anaeramoeba flamelloides</name>
    <dbReference type="NCBI Taxonomy" id="1746091"/>
    <lineage>
        <taxon>Eukaryota</taxon>
        <taxon>Metamonada</taxon>
        <taxon>Anaeramoebidae</taxon>
        <taxon>Anaeramoeba</taxon>
    </lineage>
</organism>
<dbReference type="SUPFAM" id="SSF47895">
    <property type="entry name" value="Transducin (alpha subunit), insertion domain"/>
    <property type="match status" value="1"/>
</dbReference>
<dbReference type="SUPFAM" id="SSF52540">
    <property type="entry name" value="P-loop containing nucleoside triphosphate hydrolases"/>
    <property type="match status" value="1"/>
</dbReference>
<dbReference type="FunFam" id="3.40.50.300:FF:003800">
    <property type="entry name" value="Guanine nucleotide-binding protein G(k) subunit alpha"/>
    <property type="match status" value="1"/>
</dbReference>
<dbReference type="GO" id="GO:0005525">
    <property type="term" value="F:GTP binding"/>
    <property type="evidence" value="ECO:0007669"/>
    <property type="project" value="UniProtKB-KW"/>
</dbReference>
<proteinExistence type="predicted"/>
<evidence type="ECO:0000256" key="10">
    <source>
        <dbReference type="PIRSR" id="PIRSR601019-2"/>
    </source>
</evidence>
<evidence type="ECO:0000256" key="2">
    <source>
        <dbReference type="ARBA" id="ARBA00022723"/>
    </source>
</evidence>
<comment type="caution">
    <text evidence="12">The sequence shown here is derived from an EMBL/GenBank/DDBJ whole genome shotgun (WGS) entry which is preliminary data.</text>
</comment>
<dbReference type="PANTHER" id="PTHR10218">
    <property type="entry name" value="GTP-BINDING PROTEIN ALPHA SUBUNIT"/>
    <property type="match status" value="1"/>
</dbReference>
<dbReference type="InterPro" id="IPR027417">
    <property type="entry name" value="P-loop_NTPase"/>
</dbReference>
<evidence type="ECO:0000256" key="11">
    <source>
        <dbReference type="SAM" id="MobiDB-lite"/>
    </source>
</evidence>
<keyword evidence="2 10" id="KW-0479">Metal-binding</keyword>
<evidence type="ECO:0000313" key="12">
    <source>
        <dbReference type="EMBL" id="KAJ3450924.1"/>
    </source>
</evidence>
<dbReference type="GO" id="GO:0005834">
    <property type="term" value="C:heterotrimeric G-protein complex"/>
    <property type="evidence" value="ECO:0007669"/>
    <property type="project" value="TreeGrafter"/>
</dbReference>
<dbReference type="Pfam" id="PF00503">
    <property type="entry name" value="G-alpha"/>
    <property type="match status" value="1"/>
</dbReference>
<keyword evidence="5 9" id="KW-0342">GTP-binding</keyword>
<dbReference type="Gene3D" id="1.10.400.10">
    <property type="entry name" value="GI Alpha 1, domain 2-like"/>
    <property type="match status" value="1"/>
</dbReference>
<evidence type="ECO:0000256" key="6">
    <source>
        <dbReference type="ARBA" id="ARBA00023139"/>
    </source>
</evidence>
<evidence type="ECO:0000256" key="5">
    <source>
        <dbReference type="ARBA" id="ARBA00023134"/>
    </source>
</evidence>
<dbReference type="GO" id="GO:0001664">
    <property type="term" value="F:G protein-coupled receptor binding"/>
    <property type="evidence" value="ECO:0007669"/>
    <property type="project" value="TreeGrafter"/>
</dbReference>
<evidence type="ECO:0000313" key="15">
    <source>
        <dbReference type="Proteomes" id="UP001150062"/>
    </source>
</evidence>
<dbReference type="GO" id="GO:0031683">
    <property type="term" value="F:G-protein beta/gamma-subunit complex binding"/>
    <property type="evidence" value="ECO:0007669"/>
    <property type="project" value="InterPro"/>
</dbReference>